<sequence>MPPSAKGSLELGFGLLQIGVRLAKTRIRQARRPSVHFGAVEAEAVTTAGVLELVRTPPERQAAGRGHIGPHYRYSVEVDTVPVGFVIALLDHGTASATIVSTIDTDDYDVVAPEAVGSLVDSIRHSDPWLRRASIAVHPDDIGLSRALRLRGFACEGSVPGYVDDAMGTRRHLWTAMLD</sequence>
<organism evidence="1 2">
    <name type="scientific">Rhodococcoides kyotonense</name>
    <dbReference type="NCBI Taxonomy" id="398843"/>
    <lineage>
        <taxon>Bacteria</taxon>
        <taxon>Bacillati</taxon>
        <taxon>Actinomycetota</taxon>
        <taxon>Actinomycetes</taxon>
        <taxon>Mycobacteriales</taxon>
        <taxon>Nocardiaceae</taxon>
        <taxon>Rhodococcoides</taxon>
    </lineage>
</organism>
<evidence type="ECO:0000313" key="1">
    <source>
        <dbReference type="EMBL" id="OAK54749.1"/>
    </source>
</evidence>
<evidence type="ECO:0008006" key="3">
    <source>
        <dbReference type="Google" id="ProtNLM"/>
    </source>
</evidence>
<dbReference type="EMBL" id="LVHI01000012">
    <property type="protein sequence ID" value="OAK54749.1"/>
    <property type="molecule type" value="Genomic_DNA"/>
</dbReference>
<dbReference type="Proteomes" id="UP000077519">
    <property type="component" value="Unassembled WGS sequence"/>
</dbReference>
<name>A0A177YHP6_9NOCA</name>
<comment type="caution">
    <text evidence="1">The sequence shown here is derived from an EMBL/GenBank/DDBJ whole genome shotgun (WGS) entry which is preliminary data.</text>
</comment>
<accession>A0A177YHP6</accession>
<proteinExistence type="predicted"/>
<keyword evidence="2" id="KW-1185">Reference proteome</keyword>
<reference evidence="1 2" key="1">
    <citation type="submission" date="2016-03" db="EMBL/GenBank/DDBJ databases">
        <title>Genome sequence of Rhodococcus kyotonensis KB10.</title>
        <authorList>
            <person name="Jeong H."/>
            <person name="Hong C.E."/>
            <person name="Jo S.H."/>
            <person name="Park J.M."/>
        </authorList>
    </citation>
    <scope>NUCLEOTIDE SEQUENCE [LARGE SCALE GENOMIC DNA]</scope>
    <source>
        <strain evidence="1 2">KB10</strain>
    </source>
</reference>
<evidence type="ECO:0000313" key="2">
    <source>
        <dbReference type="Proteomes" id="UP000077519"/>
    </source>
</evidence>
<dbReference type="RefSeq" id="WP_068425508.1">
    <property type="nucleotide sequence ID" value="NZ_LVHI01000012.1"/>
</dbReference>
<gene>
    <name evidence="1" type="ORF">A3K89_05295</name>
</gene>
<protein>
    <recommendedName>
        <fullName evidence="3">N-acetyltransferase domain-containing protein</fullName>
    </recommendedName>
</protein>
<dbReference type="AlphaFoldDB" id="A0A177YHP6"/>